<keyword evidence="5" id="KW-0539">Nucleus</keyword>
<evidence type="ECO:0000256" key="4">
    <source>
        <dbReference type="ARBA" id="ARBA00023163"/>
    </source>
</evidence>
<feature type="region of interest" description="Disordered" evidence="6">
    <location>
        <begin position="48"/>
        <end position="86"/>
    </location>
</feature>
<dbReference type="PANTHER" id="PTHR47338">
    <property type="entry name" value="ZN(II)2CYS6 TRANSCRIPTION FACTOR (EUROFUNG)-RELATED"/>
    <property type="match status" value="1"/>
</dbReference>
<dbReference type="InterPro" id="IPR007219">
    <property type="entry name" value="XnlR_reg_dom"/>
</dbReference>
<keyword evidence="4" id="KW-0804">Transcription</keyword>
<gene>
    <name evidence="8" type="ORF">B0J11DRAFT_414132</name>
</gene>
<dbReference type="SUPFAM" id="SSF57701">
    <property type="entry name" value="Zn2/Cys6 DNA-binding domain"/>
    <property type="match status" value="1"/>
</dbReference>
<feature type="domain" description="Zn(2)-C6 fungal-type" evidence="7">
    <location>
        <begin position="6"/>
        <end position="38"/>
    </location>
</feature>
<accession>A0A9P9D671</accession>
<dbReference type="InterPro" id="IPR050815">
    <property type="entry name" value="TF_fung"/>
</dbReference>
<dbReference type="SMART" id="SM00906">
    <property type="entry name" value="Fungal_trans"/>
    <property type="match status" value="1"/>
</dbReference>
<evidence type="ECO:0000313" key="9">
    <source>
        <dbReference type="Proteomes" id="UP000700596"/>
    </source>
</evidence>
<reference evidence="8" key="1">
    <citation type="journal article" date="2021" name="Nat. Commun.">
        <title>Genetic determinants of endophytism in the Arabidopsis root mycobiome.</title>
        <authorList>
            <person name="Mesny F."/>
            <person name="Miyauchi S."/>
            <person name="Thiergart T."/>
            <person name="Pickel B."/>
            <person name="Atanasova L."/>
            <person name="Karlsson M."/>
            <person name="Huettel B."/>
            <person name="Barry K.W."/>
            <person name="Haridas S."/>
            <person name="Chen C."/>
            <person name="Bauer D."/>
            <person name="Andreopoulos W."/>
            <person name="Pangilinan J."/>
            <person name="LaButti K."/>
            <person name="Riley R."/>
            <person name="Lipzen A."/>
            <person name="Clum A."/>
            <person name="Drula E."/>
            <person name="Henrissat B."/>
            <person name="Kohler A."/>
            <person name="Grigoriev I.V."/>
            <person name="Martin F.M."/>
            <person name="Hacquard S."/>
        </authorList>
    </citation>
    <scope>NUCLEOTIDE SEQUENCE</scope>
    <source>
        <strain evidence="8">MPI-CAGE-CH-0243</strain>
    </source>
</reference>
<dbReference type="Pfam" id="PF00172">
    <property type="entry name" value="Zn_clus"/>
    <property type="match status" value="1"/>
</dbReference>
<dbReference type="PROSITE" id="PS50048">
    <property type="entry name" value="ZN2_CY6_FUNGAL_2"/>
    <property type="match status" value="1"/>
</dbReference>
<comment type="subcellular location">
    <subcellularLocation>
        <location evidence="1">Nucleus</location>
    </subcellularLocation>
</comment>
<dbReference type="EMBL" id="JAGMWT010000017">
    <property type="protein sequence ID" value="KAH7114345.1"/>
    <property type="molecule type" value="Genomic_DNA"/>
</dbReference>
<dbReference type="AlphaFoldDB" id="A0A9P9D671"/>
<evidence type="ECO:0000256" key="1">
    <source>
        <dbReference type="ARBA" id="ARBA00004123"/>
    </source>
</evidence>
<evidence type="ECO:0000256" key="2">
    <source>
        <dbReference type="ARBA" id="ARBA00022723"/>
    </source>
</evidence>
<dbReference type="GO" id="GO:0000981">
    <property type="term" value="F:DNA-binding transcription factor activity, RNA polymerase II-specific"/>
    <property type="evidence" value="ECO:0007669"/>
    <property type="project" value="InterPro"/>
</dbReference>
<dbReference type="GO" id="GO:0003677">
    <property type="term" value="F:DNA binding"/>
    <property type="evidence" value="ECO:0007669"/>
    <property type="project" value="InterPro"/>
</dbReference>
<dbReference type="Pfam" id="PF04082">
    <property type="entry name" value="Fungal_trans"/>
    <property type="match status" value="1"/>
</dbReference>
<evidence type="ECO:0000259" key="7">
    <source>
        <dbReference type="PROSITE" id="PS50048"/>
    </source>
</evidence>
<evidence type="ECO:0000256" key="5">
    <source>
        <dbReference type="ARBA" id="ARBA00023242"/>
    </source>
</evidence>
<feature type="non-terminal residue" evidence="8">
    <location>
        <position position="632"/>
    </location>
</feature>
<dbReference type="Proteomes" id="UP000700596">
    <property type="component" value="Unassembled WGS sequence"/>
</dbReference>
<keyword evidence="3" id="KW-0805">Transcription regulation</keyword>
<protein>
    <recommendedName>
        <fullName evidence="7">Zn(2)-C6 fungal-type domain-containing protein</fullName>
    </recommendedName>
</protein>
<keyword evidence="2" id="KW-0479">Metal-binding</keyword>
<keyword evidence="9" id="KW-1185">Reference proteome</keyword>
<evidence type="ECO:0000256" key="3">
    <source>
        <dbReference type="ARBA" id="ARBA00023015"/>
    </source>
</evidence>
<dbReference type="GO" id="GO:0006351">
    <property type="term" value="P:DNA-templated transcription"/>
    <property type="evidence" value="ECO:0007669"/>
    <property type="project" value="InterPro"/>
</dbReference>
<dbReference type="InterPro" id="IPR001138">
    <property type="entry name" value="Zn2Cys6_DnaBD"/>
</dbReference>
<dbReference type="CDD" id="cd00067">
    <property type="entry name" value="GAL4"/>
    <property type="match status" value="1"/>
</dbReference>
<dbReference type="SMART" id="SM00066">
    <property type="entry name" value="GAL4"/>
    <property type="match status" value="1"/>
</dbReference>
<dbReference type="Gene3D" id="4.10.240.10">
    <property type="entry name" value="Zn(2)-C6 fungal-type DNA-binding domain"/>
    <property type="match status" value="1"/>
</dbReference>
<feature type="region of interest" description="Disordered" evidence="6">
    <location>
        <begin position="595"/>
        <end position="615"/>
    </location>
</feature>
<evidence type="ECO:0000313" key="8">
    <source>
        <dbReference type="EMBL" id="KAH7114345.1"/>
    </source>
</evidence>
<evidence type="ECO:0000256" key="6">
    <source>
        <dbReference type="SAM" id="MobiDB-lite"/>
    </source>
</evidence>
<dbReference type="OrthoDB" id="5370478at2759"/>
<dbReference type="InterPro" id="IPR036864">
    <property type="entry name" value="Zn2-C6_fun-type_DNA-bd_sf"/>
</dbReference>
<organism evidence="8 9">
    <name type="scientific">Dendryphion nanum</name>
    <dbReference type="NCBI Taxonomy" id="256645"/>
    <lineage>
        <taxon>Eukaryota</taxon>
        <taxon>Fungi</taxon>
        <taxon>Dikarya</taxon>
        <taxon>Ascomycota</taxon>
        <taxon>Pezizomycotina</taxon>
        <taxon>Dothideomycetes</taxon>
        <taxon>Pleosporomycetidae</taxon>
        <taxon>Pleosporales</taxon>
        <taxon>Torulaceae</taxon>
        <taxon>Dendryphion</taxon>
    </lineage>
</organism>
<proteinExistence type="predicted"/>
<sequence length="632" mass="72493">MRSSIACLHCRRSKIKCTNTGPDSPCDGCRTSNRKCEYPSTAVAAAATGRRESLVVGQPSTQRIDSPGEPPRKRPKKSSAPTSYPAPVIADHSLTDLLDPSLLTPGIWKELYNIWQRHFGSDFPFIHGNQFRKLVQPDAELKLRPFSDVFKLSFLALTSRFCKELVNQFDHASSPSDPLKVAEAYASAARKLLDSDNGTSHTLLELTQANLMLCMHEWGMRQGLKSRRHLTLAILYAHTAGLHTGSNELELSKEKEHRTQSVDPNIPFADFAQNSSQPVMGTKEYSLLEPEIQRRTYWSCFILDRYLAGGFRNDSYISVEKIRIPLPISDDAFNFMRAEKTRLITESKEFLNPPEGALSCYIQALDIYSDAMHWSLEGGRRSDPRPPWYQDHKFSVLEKRLNDFNAKLPIELQLNDQNTTAHSQSKSPTHYLLMHSCLLLARMMLHREYLPFTPFGSSKPEGPIDAPTITEPPPQDRADFWIESARGCFKSTRQLFDLIYTYYQWSSLVETPFSGYAIYQVCQVVVWRSFFPQFDPDEDLKDESYLTTAWNMLYRHSERSKWARDWCITIRKLLDYLRLKKSAYKDYRRSLKSADISSESSDHSSYREGGGLDDFKHFEPLLKNSGIRWDED</sequence>
<comment type="caution">
    <text evidence="8">The sequence shown here is derived from an EMBL/GenBank/DDBJ whole genome shotgun (WGS) entry which is preliminary data.</text>
</comment>
<dbReference type="PROSITE" id="PS00463">
    <property type="entry name" value="ZN2_CY6_FUNGAL_1"/>
    <property type="match status" value="1"/>
</dbReference>
<name>A0A9P9D671_9PLEO</name>
<dbReference type="PANTHER" id="PTHR47338:SF5">
    <property type="entry name" value="ZN(II)2CYS6 TRANSCRIPTION FACTOR (EUROFUNG)"/>
    <property type="match status" value="1"/>
</dbReference>
<dbReference type="CDD" id="cd12148">
    <property type="entry name" value="fungal_TF_MHR"/>
    <property type="match status" value="1"/>
</dbReference>
<dbReference type="GO" id="GO:0008270">
    <property type="term" value="F:zinc ion binding"/>
    <property type="evidence" value="ECO:0007669"/>
    <property type="project" value="InterPro"/>
</dbReference>
<dbReference type="GO" id="GO:0005634">
    <property type="term" value="C:nucleus"/>
    <property type="evidence" value="ECO:0007669"/>
    <property type="project" value="UniProtKB-SubCell"/>
</dbReference>